<evidence type="ECO:0000256" key="3">
    <source>
        <dbReference type="ARBA" id="ARBA00022448"/>
    </source>
</evidence>
<keyword evidence="8" id="KW-0406">Ion transport</keyword>
<gene>
    <name evidence="12" type="ORF">LCGC14_1636600</name>
</gene>
<keyword evidence="6" id="KW-0375">Hydrogen ion transport</keyword>
<evidence type="ECO:0000256" key="8">
    <source>
        <dbReference type="ARBA" id="ARBA00023065"/>
    </source>
</evidence>
<dbReference type="InterPro" id="IPR050059">
    <property type="entry name" value="ATP_synthase_B_chain"/>
</dbReference>
<sequence length="142" mass="16189">MINVDGSVVIQIVNFIFLIWILNLVLYKPIRKIILQRKEKVTEFGLDIEALKTDAGEKDDIFTAGIDEARAKGLREKEAIFLYGVEEEKKIIEDINERTRTNLSDVRKKIEKDAEGVRQSLEKEVDGFADVIGRKILGRAVT</sequence>
<keyword evidence="3" id="KW-0813">Transport</keyword>
<keyword evidence="9 11" id="KW-0472">Membrane</keyword>
<evidence type="ECO:0008006" key="13">
    <source>
        <dbReference type="Google" id="ProtNLM"/>
    </source>
</evidence>
<dbReference type="PANTHER" id="PTHR33445">
    <property type="entry name" value="ATP SYNTHASE SUBUNIT B', CHLOROPLASTIC"/>
    <property type="match status" value="1"/>
</dbReference>
<protein>
    <recommendedName>
        <fullName evidence="13">ATP synthase YMF19-like N-terminal domain-containing protein</fullName>
    </recommendedName>
</protein>
<keyword evidence="7 11" id="KW-1133">Transmembrane helix</keyword>
<comment type="function">
    <text evidence="10">F(1)F(0) ATP synthase produces ATP from ADP in the presence of a proton or sodium gradient. F-type ATPases consist of two structural domains, F(1) containing the extramembraneous catalytic core and F(0) containing the membrane proton channel, linked together by a central stalk and a peripheral stalk. During catalysis, ATP synthesis in the catalytic domain of F(1) is coupled via a rotary mechanism of the central stalk subunits to proton translocation.</text>
</comment>
<evidence type="ECO:0000256" key="7">
    <source>
        <dbReference type="ARBA" id="ARBA00022989"/>
    </source>
</evidence>
<keyword evidence="5 11" id="KW-0812">Transmembrane</keyword>
<name>A0A0F9KGM8_9ZZZZ</name>
<keyword evidence="4" id="KW-0138">CF(0)</keyword>
<dbReference type="CDD" id="cd06503">
    <property type="entry name" value="ATP-synt_Fo_b"/>
    <property type="match status" value="1"/>
</dbReference>
<evidence type="ECO:0000256" key="5">
    <source>
        <dbReference type="ARBA" id="ARBA00022692"/>
    </source>
</evidence>
<feature type="transmembrane region" description="Helical" evidence="11">
    <location>
        <begin position="6"/>
        <end position="27"/>
    </location>
</feature>
<dbReference type="Pfam" id="PF00430">
    <property type="entry name" value="ATP-synt_B"/>
    <property type="match status" value="1"/>
</dbReference>
<organism evidence="12">
    <name type="scientific">marine sediment metagenome</name>
    <dbReference type="NCBI Taxonomy" id="412755"/>
    <lineage>
        <taxon>unclassified sequences</taxon>
        <taxon>metagenomes</taxon>
        <taxon>ecological metagenomes</taxon>
    </lineage>
</organism>
<proteinExistence type="inferred from homology"/>
<reference evidence="12" key="1">
    <citation type="journal article" date="2015" name="Nature">
        <title>Complex archaea that bridge the gap between prokaryotes and eukaryotes.</title>
        <authorList>
            <person name="Spang A."/>
            <person name="Saw J.H."/>
            <person name="Jorgensen S.L."/>
            <person name="Zaremba-Niedzwiedzka K."/>
            <person name="Martijn J."/>
            <person name="Lind A.E."/>
            <person name="van Eijk R."/>
            <person name="Schleper C."/>
            <person name="Guy L."/>
            <person name="Ettema T.J."/>
        </authorList>
    </citation>
    <scope>NUCLEOTIDE SEQUENCE</scope>
</reference>
<dbReference type="PANTHER" id="PTHR33445:SF2">
    <property type="entry name" value="ATP SYNTHASE SUBUNIT B', CHLOROPLASTIC"/>
    <property type="match status" value="1"/>
</dbReference>
<comment type="similarity">
    <text evidence="2">Belongs to the ATPase B chain family.</text>
</comment>
<evidence type="ECO:0000256" key="10">
    <source>
        <dbReference type="ARBA" id="ARBA00025198"/>
    </source>
</evidence>
<comment type="caution">
    <text evidence="12">The sequence shown here is derived from an EMBL/GenBank/DDBJ whole genome shotgun (WGS) entry which is preliminary data.</text>
</comment>
<evidence type="ECO:0000256" key="9">
    <source>
        <dbReference type="ARBA" id="ARBA00023136"/>
    </source>
</evidence>
<evidence type="ECO:0000256" key="1">
    <source>
        <dbReference type="ARBA" id="ARBA00004167"/>
    </source>
</evidence>
<dbReference type="InterPro" id="IPR002146">
    <property type="entry name" value="ATP_synth_b/b'su_bac/chlpt"/>
</dbReference>
<evidence type="ECO:0000313" key="12">
    <source>
        <dbReference type="EMBL" id="KKM21318.1"/>
    </source>
</evidence>
<evidence type="ECO:0000256" key="6">
    <source>
        <dbReference type="ARBA" id="ARBA00022781"/>
    </source>
</evidence>
<dbReference type="EMBL" id="LAZR01013577">
    <property type="protein sequence ID" value="KKM21318.1"/>
    <property type="molecule type" value="Genomic_DNA"/>
</dbReference>
<dbReference type="GO" id="GO:0046961">
    <property type="term" value="F:proton-transporting ATPase activity, rotational mechanism"/>
    <property type="evidence" value="ECO:0007669"/>
    <property type="project" value="TreeGrafter"/>
</dbReference>
<dbReference type="GO" id="GO:0045259">
    <property type="term" value="C:proton-transporting ATP synthase complex"/>
    <property type="evidence" value="ECO:0007669"/>
    <property type="project" value="UniProtKB-KW"/>
</dbReference>
<evidence type="ECO:0000256" key="2">
    <source>
        <dbReference type="ARBA" id="ARBA00005513"/>
    </source>
</evidence>
<comment type="subcellular location">
    <subcellularLocation>
        <location evidence="1">Membrane</location>
        <topology evidence="1">Single-pass membrane protein</topology>
    </subcellularLocation>
</comment>
<evidence type="ECO:0000256" key="4">
    <source>
        <dbReference type="ARBA" id="ARBA00022547"/>
    </source>
</evidence>
<evidence type="ECO:0000256" key="11">
    <source>
        <dbReference type="SAM" id="Phobius"/>
    </source>
</evidence>
<dbReference type="AlphaFoldDB" id="A0A0F9KGM8"/>
<dbReference type="GO" id="GO:0015986">
    <property type="term" value="P:proton motive force-driven ATP synthesis"/>
    <property type="evidence" value="ECO:0007669"/>
    <property type="project" value="InterPro"/>
</dbReference>
<accession>A0A0F9KGM8</accession>